<gene>
    <name evidence="2" type="ORF">SYYSPA8_15950</name>
</gene>
<feature type="transmembrane region" description="Helical" evidence="1">
    <location>
        <begin position="175"/>
        <end position="194"/>
    </location>
</feature>
<dbReference type="EMBL" id="BSBI01000006">
    <property type="protein sequence ID" value="GLF95809.1"/>
    <property type="molecule type" value="Genomic_DNA"/>
</dbReference>
<proteinExistence type="predicted"/>
<protein>
    <submittedName>
        <fullName evidence="2">Trp biosynthesis-associated membrane protein</fullName>
    </submittedName>
</protein>
<keyword evidence="1" id="KW-1133">Transmembrane helix</keyword>
<organism evidence="2 3">
    <name type="scientific">Streptomyces yaizuensis</name>
    <dbReference type="NCBI Taxonomy" id="2989713"/>
    <lineage>
        <taxon>Bacteria</taxon>
        <taxon>Bacillati</taxon>
        <taxon>Actinomycetota</taxon>
        <taxon>Actinomycetes</taxon>
        <taxon>Kitasatosporales</taxon>
        <taxon>Streptomycetaceae</taxon>
        <taxon>Streptomyces</taxon>
    </lineage>
</organism>
<accession>A0ABQ5NZL9</accession>
<reference evidence="2 3" key="1">
    <citation type="submission" date="2022-10" db="EMBL/GenBank/DDBJ databases">
        <title>Draft genome sequence of Streptomyces sp. YSPA8.</title>
        <authorList>
            <person name="Moriuchi R."/>
            <person name="Dohra H."/>
            <person name="Yamamura H."/>
            <person name="Kodani S."/>
        </authorList>
    </citation>
    <scope>NUCLEOTIDE SEQUENCE [LARGE SCALE GENOMIC DNA]</scope>
    <source>
        <strain evidence="2 3">YSPA8</strain>
    </source>
</reference>
<feature type="transmembrane region" description="Helical" evidence="1">
    <location>
        <begin position="253"/>
        <end position="269"/>
    </location>
</feature>
<dbReference type="Proteomes" id="UP001291653">
    <property type="component" value="Unassembled WGS sequence"/>
</dbReference>
<sequence>MHRLRPALSAVLIALVALLTPLSVLAVWAEREIGDTDGYVTAMAPLASDPAVRGAVADRITEEVSGPNGLGPLSPDARALVHDAVLSFAGTDAYRTAWDTVNRAAHTAVEQALTSGEGDTASIDLAPVSEQVKRRLSLDGVPFADQIPVVGARITVVESDGPAAVRESFDALQAAGVRLPVLTLLTVGAALLLAPGARRGRLGVGLALAAGGLLLRLAVAAGRALTLDDLPADVDRAAADAVFDALTATLRTVSWWLLGVGLAVAAYTARQGRAEARDRG</sequence>
<keyword evidence="3" id="KW-1185">Reference proteome</keyword>
<name>A0ABQ5NZL9_9ACTN</name>
<evidence type="ECO:0000313" key="3">
    <source>
        <dbReference type="Proteomes" id="UP001291653"/>
    </source>
</evidence>
<keyword evidence="1" id="KW-0812">Transmembrane</keyword>
<evidence type="ECO:0000256" key="1">
    <source>
        <dbReference type="SAM" id="Phobius"/>
    </source>
</evidence>
<keyword evidence="1" id="KW-0472">Membrane</keyword>
<evidence type="ECO:0000313" key="2">
    <source>
        <dbReference type="EMBL" id="GLF95809.1"/>
    </source>
</evidence>
<feature type="transmembrane region" description="Helical" evidence="1">
    <location>
        <begin position="206"/>
        <end position="225"/>
    </location>
</feature>
<dbReference type="RefSeq" id="WP_323447862.1">
    <property type="nucleotide sequence ID" value="NZ_BSBI01000006.1"/>
</dbReference>
<comment type="caution">
    <text evidence="2">The sequence shown here is derived from an EMBL/GenBank/DDBJ whole genome shotgun (WGS) entry which is preliminary data.</text>
</comment>